<organism evidence="10 11">
    <name type="scientific">Helicobacter pylori UM038</name>
    <dbReference type="NCBI Taxonomy" id="1352343"/>
    <lineage>
        <taxon>Bacteria</taxon>
        <taxon>Pseudomonadati</taxon>
        <taxon>Campylobacterota</taxon>
        <taxon>Epsilonproteobacteria</taxon>
        <taxon>Campylobacterales</taxon>
        <taxon>Helicobacteraceae</taxon>
        <taxon>Helicobacter</taxon>
    </lineage>
</organism>
<feature type="transmembrane region" description="Helical" evidence="7">
    <location>
        <begin position="41"/>
        <end position="67"/>
    </location>
</feature>
<keyword evidence="6 7" id="KW-0472">Membrane</keyword>
<evidence type="ECO:0000256" key="5">
    <source>
        <dbReference type="ARBA" id="ARBA00022989"/>
    </source>
</evidence>
<dbReference type="InterPro" id="IPR025857">
    <property type="entry name" value="MacB_PCD"/>
</dbReference>
<accession>A0AAV3JTC0</accession>
<dbReference type="Pfam" id="PF02687">
    <property type="entry name" value="FtsX"/>
    <property type="match status" value="1"/>
</dbReference>
<evidence type="ECO:0000313" key="10">
    <source>
        <dbReference type="EMBL" id="EPZ70085.1"/>
    </source>
</evidence>
<keyword evidence="5 7" id="KW-1133">Transmembrane helix</keyword>
<evidence type="ECO:0000256" key="7">
    <source>
        <dbReference type="SAM" id="Phobius"/>
    </source>
</evidence>
<dbReference type="InterPro" id="IPR051447">
    <property type="entry name" value="Lipoprotein-release_system"/>
</dbReference>
<sequence length="428" mass="48167">MAKNIKIVALKAGLKRAYLPNRSLIFFLIKRYLRFDKSQPFISITALLAFFGVAVGVMVLIVAMAIMNGMSKEFEKKLFVMNYPLTLYTTSPYGISEEVVQALEKKFPNLLFSPYLQTQSLIKSAHSMNGGVVFGVDFSKERRINEVLNDALKNTNENDLFKNPFNLIVGKSLRYNLNLDLNQKADLFFTELEPTGLTLSPIMKRFTIKGDFDSGLKSYDMSYMYSSLQAISAIRRLPLGLYDGVHVYSKEPMKDIENLRNALKTINHHGIGLEGWWQQNGNFFSAMELEKRALFIVLMLIILMASLNIISSLLMVVMNRRKEIALLFSMGSSQKEIQKTFFYLGNIIGLGGVILGVVLAFLSMYLLSVFPIISLPADVYGINTLPLDLSLMDFMLTLIGSIIIVALSSYYPSKKASHIDALSVLRNE</sequence>
<evidence type="ECO:0000256" key="2">
    <source>
        <dbReference type="ARBA" id="ARBA00005236"/>
    </source>
</evidence>
<dbReference type="GO" id="GO:0044874">
    <property type="term" value="P:lipoprotein localization to outer membrane"/>
    <property type="evidence" value="ECO:0007669"/>
    <property type="project" value="TreeGrafter"/>
</dbReference>
<dbReference type="PANTHER" id="PTHR30489:SF0">
    <property type="entry name" value="LIPOPROTEIN-RELEASING SYSTEM TRANSMEMBRANE PROTEIN LOLE"/>
    <property type="match status" value="1"/>
</dbReference>
<evidence type="ECO:0000313" key="11">
    <source>
        <dbReference type="Proteomes" id="UP000015451"/>
    </source>
</evidence>
<feature type="domain" description="MacB-like periplasmic core" evidence="9">
    <location>
        <begin position="47"/>
        <end position="210"/>
    </location>
</feature>
<evidence type="ECO:0000256" key="1">
    <source>
        <dbReference type="ARBA" id="ARBA00004651"/>
    </source>
</evidence>
<dbReference type="AlphaFoldDB" id="A0AAV3JTC0"/>
<dbReference type="Pfam" id="PF12704">
    <property type="entry name" value="MacB_PCD"/>
    <property type="match status" value="1"/>
</dbReference>
<dbReference type="PANTHER" id="PTHR30489">
    <property type="entry name" value="LIPOPROTEIN-RELEASING SYSTEM TRANSMEMBRANE PROTEIN LOLE"/>
    <property type="match status" value="1"/>
</dbReference>
<evidence type="ECO:0000259" key="9">
    <source>
        <dbReference type="Pfam" id="PF12704"/>
    </source>
</evidence>
<feature type="transmembrane region" description="Helical" evidence="7">
    <location>
        <begin position="340"/>
        <end position="373"/>
    </location>
</feature>
<dbReference type="EMBL" id="AUSL01000006">
    <property type="protein sequence ID" value="EPZ70085.1"/>
    <property type="molecule type" value="Genomic_DNA"/>
</dbReference>
<feature type="transmembrane region" description="Helical" evidence="7">
    <location>
        <begin position="293"/>
        <end position="319"/>
    </location>
</feature>
<dbReference type="GO" id="GO:0098797">
    <property type="term" value="C:plasma membrane protein complex"/>
    <property type="evidence" value="ECO:0007669"/>
    <property type="project" value="TreeGrafter"/>
</dbReference>
<comment type="subcellular location">
    <subcellularLocation>
        <location evidence="1">Cell membrane</location>
        <topology evidence="1">Multi-pass membrane protein</topology>
    </subcellularLocation>
</comment>
<keyword evidence="3" id="KW-1003">Cell membrane</keyword>
<keyword evidence="4 7" id="KW-0812">Transmembrane</keyword>
<evidence type="ECO:0000259" key="8">
    <source>
        <dbReference type="Pfam" id="PF02687"/>
    </source>
</evidence>
<evidence type="ECO:0000256" key="3">
    <source>
        <dbReference type="ARBA" id="ARBA00022475"/>
    </source>
</evidence>
<feature type="domain" description="ABC3 transporter permease C-terminal" evidence="8">
    <location>
        <begin position="296"/>
        <end position="420"/>
    </location>
</feature>
<gene>
    <name evidence="10" type="ORF">N199_05100</name>
</gene>
<comment type="caution">
    <text evidence="10">The sequence shown here is derived from an EMBL/GenBank/DDBJ whole genome shotgun (WGS) entry which is preliminary data.</text>
</comment>
<protein>
    <submittedName>
        <fullName evidence="10">Membrane protein</fullName>
    </submittedName>
</protein>
<feature type="transmembrane region" description="Helical" evidence="7">
    <location>
        <begin position="393"/>
        <end position="411"/>
    </location>
</feature>
<dbReference type="InterPro" id="IPR003838">
    <property type="entry name" value="ABC3_permease_C"/>
</dbReference>
<comment type="similarity">
    <text evidence="2">Belongs to the ABC-4 integral membrane protein family. LolC/E subfamily.</text>
</comment>
<evidence type="ECO:0000256" key="4">
    <source>
        <dbReference type="ARBA" id="ARBA00022692"/>
    </source>
</evidence>
<name>A0AAV3JTC0_HELPX</name>
<proteinExistence type="inferred from homology"/>
<evidence type="ECO:0000256" key="6">
    <source>
        <dbReference type="ARBA" id="ARBA00023136"/>
    </source>
</evidence>
<reference evidence="10 11" key="1">
    <citation type="journal article" date="2013" name="Genome Announc.">
        <title>Multiple genome sequences of Helicobacter pylori strains of diverse disease and antibiotic resistance backgrounds from Malaysia.</title>
        <authorList>
            <person name="Rehvathy V."/>
            <person name="Tan M.H."/>
            <person name="Gunaletchumy S.P."/>
            <person name="Teh X."/>
            <person name="Wang S."/>
            <person name="Baybayan P."/>
            <person name="Singh S."/>
            <person name="Ashby M."/>
            <person name="Kaakoush N.O."/>
            <person name="Mitchell H.M."/>
            <person name="Croft L.J."/>
            <person name="Goh K.L."/>
            <person name="Loke M.F."/>
            <person name="Vadivelu J."/>
        </authorList>
    </citation>
    <scope>NUCLEOTIDE SEQUENCE [LARGE SCALE GENOMIC DNA]</scope>
    <source>
        <strain evidence="10 11">UM038</strain>
    </source>
</reference>
<dbReference type="Proteomes" id="UP000015451">
    <property type="component" value="Unassembled WGS sequence"/>
</dbReference>